<name>A0A2N8KVP3_9BURK</name>
<proteinExistence type="predicted"/>
<dbReference type="PROSITE" id="PS51379">
    <property type="entry name" value="4FE4S_FER_2"/>
    <property type="match status" value="1"/>
</dbReference>
<protein>
    <recommendedName>
        <fullName evidence="1">4Fe-4S ferredoxin-type domain-containing protein</fullName>
    </recommendedName>
</protein>
<feature type="domain" description="4Fe-4S ferredoxin-type" evidence="1">
    <location>
        <begin position="15"/>
        <end position="45"/>
    </location>
</feature>
<comment type="caution">
    <text evidence="2">The sequence shown here is derived from an EMBL/GenBank/DDBJ whole genome shotgun (WGS) entry which is preliminary data.</text>
</comment>
<evidence type="ECO:0000313" key="3">
    <source>
        <dbReference type="Proteomes" id="UP000235916"/>
    </source>
</evidence>
<dbReference type="InterPro" id="IPR017896">
    <property type="entry name" value="4Fe4S_Fe-S-bd"/>
</dbReference>
<organism evidence="2 3">
    <name type="scientific">Kinneretia aquatilis</name>
    <dbReference type="NCBI Taxonomy" id="2070761"/>
    <lineage>
        <taxon>Bacteria</taxon>
        <taxon>Pseudomonadati</taxon>
        <taxon>Pseudomonadota</taxon>
        <taxon>Betaproteobacteria</taxon>
        <taxon>Burkholderiales</taxon>
        <taxon>Sphaerotilaceae</taxon>
        <taxon>Roseateles</taxon>
    </lineage>
</organism>
<accession>A0A2N8KVP3</accession>
<gene>
    <name evidence="2" type="ORF">C1O66_08340</name>
</gene>
<evidence type="ECO:0000259" key="1">
    <source>
        <dbReference type="PROSITE" id="PS51379"/>
    </source>
</evidence>
<dbReference type="RefSeq" id="WP_102767452.1">
    <property type="nucleotide sequence ID" value="NZ_POSP01000003.1"/>
</dbReference>
<dbReference type="EMBL" id="POSP01000003">
    <property type="protein sequence ID" value="PND37534.1"/>
    <property type="molecule type" value="Genomic_DNA"/>
</dbReference>
<evidence type="ECO:0000313" key="2">
    <source>
        <dbReference type="EMBL" id="PND37534.1"/>
    </source>
</evidence>
<dbReference type="Proteomes" id="UP000235916">
    <property type="component" value="Unassembled WGS sequence"/>
</dbReference>
<sequence>MPGPAIIEIHPEAPPKPALGQPCNGCGLCCLSEPCPVGMLISRRRSGRCEALRWCAETRRYVCGMLSTPWHHLGAVRPWAREAARRRNQLLARLCRRWIAAGIGCDADLEIQATPPSGQATTSKPEQQG</sequence>
<dbReference type="AlphaFoldDB" id="A0A2N8KVP3"/>
<keyword evidence="3" id="KW-1185">Reference proteome</keyword>
<reference evidence="2 3" key="1">
    <citation type="submission" date="2018-01" db="EMBL/GenBank/DDBJ databases">
        <title>Draft genome sequence of Paucibacter aquatile CR182 isolated from freshwater of the Nakdong River.</title>
        <authorList>
            <person name="Choi A."/>
            <person name="Chung E.J."/>
        </authorList>
    </citation>
    <scope>NUCLEOTIDE SEQUENCE [LARGE SCALE GENOMIC DNA]</scope>
    <source>
        <strain evidence="2 3">CR182</strain>
    </source>
</reference>
<dbReference type="OrthoDB" id="8536890at2"/>